<keyword evidence="1 2" id="KW-0560">Oxidoreductase</keyword>
<evidence type="ECO:0000313" key="2">
    <source>
        <dbReference type="EMBL" id="CRL12154.1"/>
    </source>
</evidence>
<reference evidence="3" key="1">
    <citation type="submission" date="2015-05" db="EMBL/GenBank/DDBJ databases">
        <authorList>
            <person name="Rodrigo-Torres Lidia"/>
            <person name="Arahal R.David."/>
        </authorList>
    </citation>
    <scope>NUCLEOTIDE SEQUENCE [LARGE SCALE GENOMIC DNA]</scope>
    <source>
        <strain evidence="3">CECT 7321</strain>
    </source>
</reference>
<dbReference type="GO" id="GO:0050622">
    <property type="term" value="F:glycine dehydrogenase (cyanide-forming) activity"/>
    <property type="evidence" value="ECO:0007669"/>
    <property type="project" value="UniProtKB-EC"/>
</dbReference>
<protein>
    <submittedName>
        <fullName evidence="2">Hydrogen cyanide synthase subunit HcnA</fullName>
        <ecNumber evidence="2">1.4.99.5</ecNumber>
    </submittedName>
</protein>
<evidence type="ECO:0000313" key="3">
    <source>
        <dbReference type="Proteomes" id="UP000043764"/>
    </source>
</evidence>
<sequence>MFRSLRPDGADDVTLTLNGQQITAPAGQSVWSAIALAGQPITRRAALSGAPRSAYCAMGVCFECMMEINGVPNQQACLRQVEPGMTINTQIILEDSRITDAEL</sequence>
<dbReference type="SUPFAM" id="SSF54292">
    <property type="entry name" value="2Fe-2S ferredoxin-like"/>
    <property type="match status" value="1"/>
</dbReference>
<name>A0A0H5D551_9RHOB</name>
<dbReference type="EMBL" id="CVRL01000037">
    <property type="protein sequence ID" value="CRL12154.1"/>
    <property type="molecule type" value="Genomic_DNA"/>
</dbReference>
<dbReference type="EC" id="1.4.99.5" evidence="2"/>
<gene>
    <name evidence="2" type="primary">hcnA</name>
    <name evidence="2" type="ORF">NIT7321_03026</name>
</gene>
<dbReference type="GO" id="GO:0051536">
    <property type="term" value="F:iron-sulfur cluster binding"/>
    <property type="evidence" value="ECO:0007669"/>
    <property type="project" value="InterPro"/>
</dbReference>
<dbReference type="InterPro" id="IPR042204">
    <property type="entry name" value="2Fe-2S-bd_N"/>
</dbReference>
<dbReference type="Gene3D" id="3.10.20.440">
    <property type="entry name" value="2Fe-2S iron-sulphur cluster binding domain, sarcosine oxidase, alpha subunit, N-terminal domain"/>
    <property type="match status" value="1"/>
</dbReference>
<proteinExistence type="predicted"/>
<evidence type="ECO:0000256" key="1">
    <source>
        <dbReference type="ARBA" id="ARBA00023002"/>
    </source>
</evidence>
<keyword evidence="3" id="KW-1185">Reference proteome</keyword>
<dbReference type="InterPro" id="IPR036010">
    <property type="entry name" value="2Fe-2S_ferredoxin-like_sf"/>
</dbReference>
<dbReference type="RefSeq" id="WP_050673958.1">
    <property type="nucleotide sequence ID" value="NZ_CVRL01000037.1"/>
</dbReference>
<dbReference type="Proteomes" id="UP000043764">
    <property type="component" value="Unassembled WGS sequence"/>
</dbReference>
<dbReference type="AlphaFoldDB" id="A0A0H5D551"/>
<accession>A0A0H5D551</accession>
<dbReference type="Pfam" id="PF13510">
    <property type="entry name" value="Fer2_4"/>
    <property type="match status" value="1"/>
</dbReference>
<dbReference type="STRING" id="481446.NIT7645_03447"/>
<organism evidence="2 3">
    <name type="scientific">Phaeobacter italicus</name>
    <dbReference type="NCBI Taxonomy" id="481446"/>
    <lineage>
        <taxon>Bacteria</taxon>
        <taxon>Pseudomonadati</taxon>
        <taxon>Pseudomonadota</taxon>
        <taxon>Alphaproteobacteria</taxon>
        <taxon>Rhodobacterales</taxon>
        <taxon>Roseobacteraceae</taxon>
        <taxon>Phaeobacter</taxon>
    </lineage>
</organism>